<evidence type="ECO:0000256" key="1">
    <source>
        <dbReference type="SAM" id="MobiDB-lite"/>
    </source>
</evidence>
<evidence type="ECO:0000313" key="3">
    <source>
        <dbReference type="EMBL" id="CAG8685222.1"/>
    </source>
</evidence>
<dbReference type="InterPro" id="IPR029526">
    <property type="entry name" value="PGBD"/>
</dbReference>
<keyword evidence="4" id="KW-1185">Reference proteome</keyword>
<dbReference type="Pfam" id="PF13843">
    <property type="entry name" value="DDE_Tnp_1_7"/>
    <property type="match status" value="1"/>
</dbReference>
<feature type="non-terminal residue" evidence="3">
    <location>
        <position position="1"/>
    </location>
</feature>
<sequence length="305" mass="34366">KSPKQDVAPTSTYCYDPKGSQGSQGSRKSRESQVGRNSLLTNLYFVVVHGSKHTPTMKCDAHSPVIKFVSENTARPLLGNMWKTKRLSATVLRVVSGTNHWVISLDAQPEMEIEVSVGRMKFEAISTANDEPNPNLNNINNESEESANSETDISSDSDQSINRETAVARNTNNMLWKDEVVTIDPRKISCSYSNAPIVNIPDITHASPRQFFEHFLSVEYIMSTVITTTNKCACACEQIWNDLTWMEFMRFIGILTIITYIKCTDVCDYWSIKSETDVPANDDPFYFARQFHDAFNDNLIKAIVP</sequence>
<gene>
    <name evidence="3" type="ORF">AGERDE_LOCUS12848</name>
</gene>
<evidence type="ECO:0000313" key="4">
    <source>
        <dbReference type="Proteomes" id="UP000789831"/>
    </source>
</evidence>
<dbReference type="OrthoDB" id="2474338at2759"/>
<dbReference type="EMBL" id="CAJVPL010011828">
    <property type="protein sequence ID" value="CAG8685222.1"/>
    <property type="molecule type" value="Genomic_DNA"/>
</dbReference>
<protein>
    <submittedName>
        <fullName evidence="3">8123_t:CDS:1</fullName>
    </submittedName>
</protein>
<comment type="caution">
    <text evidence="3">The sequence shown here is derived from an EMBL/GenBank/DDBJ whole genome shotgun (WGS) entry which is preliminary data.</text>
</comment>
<evidence type="ECO:0000259" key="2">
    <source>
        <dbReference type="Pfam" id="PF13843"/>
    </source>
</evidence>
<feature type="compositionally biased region" description="Low complexity" evidence="1">
    <location>
        <begin position="129"/>
        <end position="141"/>
    </location>
</feature>
<feature type="non-terminal residue" evidence="3">
    <location>
        <position position="305"/>
    </location>
</feature>
<proteinExistence type="predicted"/>
<feature type="region of interest" description="Disordered" evidence="1">
    <location>
        <begin position="127"/>
        <end position="161"/>
    </location>
</feature>
<organism evidence="3 4">
    <name type="scientific">Ambispora gerdemannii</name>
    <dbReference type="NCBI Taxonomy" id="144530"/>
    <lineage>
        <taxon>Eukaryota</taxon>
        <taxon>Fungi</taxon>
        <taxon>Fungi incertae sedis</taxon>
        <taxon>Mucoromycota</taxon>
        <taxon>Glomeromycotina</taxon>
        <taxon>Glomeromycetes</taxon>
        <taxon>Archaeosporales</taxon>
        <taxon>Ambisporaceae</taxon>
        <taxon>Ambispora</taxon>
    </lineage>
</organism>
<feature type="compositionally biased region" description="Polar residues" evidence="1">
    <location>
        <begin position="151"/>
        <end position="161"/>
    </location>
</feature>
<feature type="region of interest" description="Disordered" evidence="1">
    <location>
        <begin position="1"/>
        <end position="33"/>
    </location>
</feature>
<accession>A0A9N9HL61</accession>
<name>A0A9N9HL61_9GLOM</name>
<feature type="domain" description="PiggyBac transposable element-derived protein" evidence="2">
    <location>
        <begin position="207"/>
        <end position="279"/>
    </location>
</feature>
<reference evidence="3" key="1">
    <citation type="submission" date="2021-06" db="EMBL/GenBank/DDBJ databases">
        <authorList>
            <person name="Kallberg Y."/>
            <person name="Tangrot J."/>
            <person name="Rosling A."/>
        </authorList>
    </citation>
    <scope>NUCLEOTIDE SEQUENCE</scope>
    <source>
        <strain evidence="3">MT106</strain>
    </source>
</reference>
<dbReference type="Proteomes" id="UP000789831">
    <property type="component" value="Unassembled WGS sequence"/>
</dbReference>
<dbReference type="AlphaFoldDB" id="A0A9N9HL61"/>